<name>A0A1B3B0Q8_9CAUD</name>
<sequence>MANNLKPISLIIRTRKEYLASAPRIAEYPATAEKARCEQIKYGKLPMYAIFKDDSGVSEEKRRAVIEKHRCKNNAGYVFVDNKGVPIKLCMSHAFIVIDDERWGNHYRRERNHEKKSWFWNWYNRLSGEVSE</sequence>
<dbReference type="Proteomes" id="UP000203357">
    <property type="component" value="Segment"/>
</dbReference>
<dbReference type="OrthoDB" id="38446at10239"/>
<dbReference type="GeneID" id="29067966"/>
<evidence type="ECO:0000313" key="1">
    <source>
        <dbReference type="EMBL" id="AOE44584.1"/>
    </source>
</evidence>
<keyword evidence="2" id="KW-1185">Reference proteome</keyword>
<dbReference type="KEGG" id="vg:29067966"/>
<proteinExistence type="predicted"/>
<evidence type="ECO:0000313" key="2">
    <source>
        <dbReference type="Proteomes" id="UP000203357"/>
    </source>
</evidence>
<dbReference type="RefSeq" id="YP_009291041.1">
    <property type="nucleotide sequence ID" value="NC_031109.1"/>
</dbReference>
<protein>
    <submittedName>
        <fullName evidence="1">Uncharacterized protein</fullName>
    </submittedName>
</protein>
<dbReference type="EMBL" id="KX557281">
    <property type="protein sequence ID" value="AOE44584.1"/>
    <property type="molecule type" value="Genomic_DNA"/>
</dbReference>
<organism evidence="1 2">
    <name type="scientific">Gordonia phage Jumbo</name>
    <dbReference type="NCBI Taxonomy" id="1887650"/>
    <lineage>
        <taxon>Viruses</taxon>
        <taxon>Duplodnaviria</taxon>
        <taxon>Heunggongvirae</taxon>
        <taxon>Uroviricota</taxon>
        <taxon>Caudoviricetes</taxon>
        <taxon>Gorjumvirus</taxon>
        <taxon>Gorjumvirus jumbo</taxon>
    </lineage>
</organism>
<accession>A0A1B3B0Q8</accession>
<reference evidence="2" key="1">
    <citation type="submission" date="2016-07" db="EMBL/GenBank/DDBJ databases">
        <authorList>
            <person name="Florea S."/>
            <person name="Webb J.S."/>
            <person name="Jaromczyk J."/>
            <person name="Schardl C.L."/>
        </authorList>
    </citation>
    <scope>NUCLEOTIDE SEQUENCE [LARGE SCALE GENOMIC DNA]</scope>
</reference>
<gene>
    <name evidence="1" type="primary">76</name>
    <name evidence="1" type="ORF">SEA_JUMBO_76</name>
</gene>